<feature type="domain" description="Cadherin" evidence="10">
    <location>
        <begin position="55"/>
        <end position="151"/>
    </location>
</feature>
<dbReference type="GO" id="GO:0005509">
    <property type="term" value="F:calcium ion binding"/>
    <property type="evidence" value="ECO:0007669"/>
    <property type="project" value="UniProtKB-UniRule"/>
</dbReference>
<protein>
    <recommendedName>
        <fullName evidence="10">Cadherin domain-containing protein</fullName>
    </recommendedName>
</protein>
<keyword evidence="7" id="KW-1133">Transmembrane helix</keyword>
<evidence type="ECO:0000256" key="4">
    <source>
        <dbReference type="ARBA" id="ARBA00022737"/>
    </source>
</evidence>
<evidence type="ECO:0000256" key="6">
    <source>
        <dbReference type="ARBA" id="ARBA00022889"/>
    </source>
</evidence>
<organism evidence="11">
    <name type="scientific">Timema monikensis</name>
    <dbReference type="NCBI Taxonomy" id="170555"/>
    <lineage>
        <taxon>Eukaryota</taxon>
        <taxon>Metazoa</taxon>
        <taxon>Ecdysozoa</taxon>
        <taxon>Arthropoda</taxon>
        <taxon>Hexapoda</taxon>
        <taxon>Insecta</taxon>
        <taxon>Pterygota</taxon>
        <taxon>Neoptera</taxon>
        <taxon>Polyneoptera</taxon>
        <taxon>Phasmatodea</taxon>
        <taxon>Timematodea</taxon>
        <taxon>Timematoidea</taxon>
        <taxon>Timematidae</taxon>
        <taxon>Timema</taxon>
    </lineage>
</organism>
<evidence type="ECO:0000256" key="2">
    <source>
        <dbReference type="ARBA" id="ARBA00022692"/>
    </source>
</evidence>
<keyword evidence="8" id="KW-0472">Membrane</keyword>
<feature type="domain" description="Cadherin" evidence="10">
    <location>
        <begin position="460"/>
        <end position="566"/>
    </location>
</feature>
<evidence type="ECO:0000256" key="1">
    <source>
        <dbReference type="ARBA" id="ARBA00004167"/>
    </source>
</evidence>
<dbReference type="GO" id="GO:0007156">
    <property type="term" value="P:homophilic cell adhesion via plasma membrane adhesion molecules"/>
    <property type="evidence" value="ECO:0007669"/>
    <property type="project" value="InterPro"/>
</dbReference>
<sequence>MEHHWKRGHRSKCMQESANFTSRTLMNATSLFSRSARLEAKVINGEAKIFRTRLDGRGTRNSHIYYSIVSGDPYKNFTIDSILGILQPATPVDFEELTAQSVGPKGPGFRGVNVRPISLTVEARDHGKPSLASRVEVVVYVQDVNDHMPQFEHASYKQSIQEDLPGGTSVLQVQAWDGDGSSPNNAIVYRIQQGAEDKFVIDAETGVISVAIGANLDPDRTEPKTTLYTLSVLALDGGVGAEQFQNAVDVKITIVDVNNKAPIFIDPGTIRVRENTQVHHVAFLVQIHRRSITSRFWYKYIAGPSHRVFGTNTSQVHHVTFPPPLYTQLILLRITNTSRVHHIAFLVQIHRMSITSRFWYKYIAGPSRRVSPTSLHTANPTPYYKYIACPSHRVFGTNTSHVHHIAFLIPGKLETLPPPKGSQLTVHSYWLYVRVGLTVCREGEETRRDGPAMCMQCDVGKYVHNIRAVDPDEKPLLRYRISPENSEARNEEGTIVKSSEYDYVHMFDLNPMEGHLRVVKLIDRERVETIRLGLVVEDLAAVKKKQVTTAMLTIIIEDENDNNPKFRRPFYRRSITENSKNGVTIINVVADDADKNRTIKYALEDIKYSGRYGVLSMGQGLALFSSRLPYRRGPSRHTVPDGPQLVLSRGRDTQEYKVGNANKVLMKSVQMSAEW</sequence>
<feature type="domain" description="Cadherin" evidence="10">
    <location>
        <begin position="152"/>
        <end position="264"/>
    </location>
</feature>
<keyword evidence="6" id="KW-0130">Cell adhesion</keyword>
<evidence type="ECO:0000256" key="3">
    <source>
        <dbReference type="ARBA" id="ARBA00022729"/>
    </source>
</evidence>
<evidence type="ECO:0000259" key="10">
    <source>
        <dbReference type="PROSITE" id="PS50268"/>
    </source>
</evidence>
<dbReference type="Gene3D" id="2.60.40.60">
    <property type="entry name" value="Cadherins"/>
    <property type="match status" value="4"/>
</dbReference>
<dbReference type="PANTHER" id="PTHR24026:SF137">
    <property type="entry name" value="CADHERIN-RELATED TUMOR SUPPRESSOR"/>
    <property type="match status" value="1"/>
</dbReference>
<dbReference type="CDD" id="cd11304">
    <property type="entry name" value="Cadherin_repeat"/>
    <property type="match status" value="3"/>
</dbReference>
<evidence type="ECO:0000256" key="7">
    <source>
        <dbReference type="ARBA" id="ARBA00022989"/>
    </source>
</evidence>
<reference evidence="11" key="1">
    <citation type="submission" date="2020-11" db="EMBL/GenBank/DDBJ databases">
        <authorList>
            <person name="Tran Van P."/>
        </authorList>
    </citation>
    <scope>NUCLEOTIDE SEQUENCE</scope>
</reference>
<accession>A0A7R9E6X8</accession>
<dbReference type="InterPro" id="IPR020894">
    <property type="entry name" value="Cadherin_CS"/>
</dbReference>
<dbReference type="Pfam" id="PF00028">
    <property type="entry name" value="Cadherin"/>
    <property type="match status" value="2"/>
</dbReference>
<dbReference type="PROSITE" id="PS00232">
    <property type="entry name" value="CADHERIN_1"/>
    <property type="match status" value="2"/>
</dbReference>
<dbReference type="PROSITE" id="PS50268">
    <property type="entry name" value="CADHERIN_2"/>
    <property type="match status" value="3"/>
</dbReference>
<comment type="subcellular location">
    <subcellularLocation>
        <location evidence="1">Membrane</location>
        <topology evidence="1">Single-pass membrane protein</topology>
    </subcellularLocation>
</comment>
<keyword evidence="2" id="KW-0812">Transmembrane</keyword>
<evidence type="ECO:0000313" key="11">
    <source>
        <dbReference type="EMBL" id="CAD7428205.1"/>
    </source>
</evidence>
<evidence type="ECO:0000256" key="9">
    <source>
        <dbReference type="PROSITE-ProRule" id="PRU00043"/>
    </source>
</evidence>
<dbReference type="PRINTS" id="PR00205">
    <property type="entry name" value="CADHERIN"/>
</dbReference>
<dbReference type="PANTHER" id="PTHR24026">
    <property type="entry name" value="FAT ATYPICAL CADHERIN-RELATED"/>
    <property type="match status" value="1"/>
</dbReference>
<keyword evidence="5 9" id="KW-0106">Calcium</keyword>
<evidence type="ECO:0000256" key="8">
    <source>
        <dbReference type="ARBA" id="ARBA00023136"/>
    </source>
</evidence>
<name>A0A7R9E6X8_9NEOP</name>
<evidence type="ECO:0000256" key="5">
    <source>
        <dbReference type="ARBA" id="ARBA00022837"/>
    </source>
</evidence>
<dbReference type="GO" id="GO:0005886">
    <property type="term" value="C:plasma membrane"/>
    <property type="evidence" value="ECO:0007669"/>
    <property type="project" value="InterPro"/>
</dbReference>
<proteinExistence type="predicted"/>
<dbReference type="InterPro" id="IPR002126">
    <property type="entry name" value="Cadherin-like_dom"/>
</dbReference>
<dbReference type="SMART" id="SM00112">
    <property type="entry name" value="CA"/>
    <property type="match status" value="3"/>
</dbReference>
<dbReference type="InterPro" id="IPR015919">
    <property type="entry name" value="Cadherin-like_sf"/>
</dbReference>
<dbReference type="FunFam" id="2.60.40.60:FF:000124">
    <property type="entry name" value="Cadherin-related family member 1"/>
    <property type="match status" value="1"/>
</dbReference>
<keyword evidence="4" id="KW-0677">Repeat</keyword>
<gene>
    <name evidence="11" type="ORF">TMSB3V08_LOCUS5017</name>
</gene>
<dbReference type="AlphaFoldDB" id="A0A7R9E6X8"/>
<keyword evidence="3" id="KW-0732">Signal</keyword>
<dbReference type="SUPFAM" id="SSF49313">
    <property type="entry name" value="Cadherin-like"/>
    <property type="match status" value="4"/>
</dbReference>
<dbReference type="EMBL" id="OB793664">
    <property type="protein sequence ID" value="CAD7428205.1"/>
    <property type="molecule type" value="Genomic_DNA"/>
</dbReference>